<dbReference type="GO" id="GO:0005524">
    <property type="term" value="F:ATP binding"/>
    <property type="evidence" value="ECO:0007669"/>
    <property type="project" value="UniProtKB-KW"/>
</dbReference>
<dbReference type="InterPro" id="IPR027417">
    <property type="entry name" value="P-loop_NTPase"/>
</dbReference>
<evidence type="ECO:0000256" key="4">
    <source>
        <dbReference type="ARBA" id="ARBA00022741"/>
    </source>
</evidence>
<feature type="domain" description="SMC hinge" evidence="13">
    <location>
        <begin position="526"/>
        <end position="649"/>
    </location>
</feature>
<evidence type="ECO:0000256" key="3">
    <source>
        <dbReference type="ARBA" id="ARBA00022618"/>
    </source>
</evidence>
<organism evidence="14 15">
    <name type="scientific">Pseudomicrostroma glucosiphilum</name>
    <dbReference type="NCBI Taxonomy" id="1684307"/>
    <lineage>
        <taxon>Eukaryota</taxon>
        <taxon>Fungi</taxon>
        <taxon>Dikarya</taxon>
        <taxon>Basidiomycota</taxon>
        <taxon>Ustilaginomycotina</taxon>
        <taxon>Exobasidiomycetes</taxon>
        <taxon>Microstromatales</taxon>
        <taxon>Microstromatales incertae sedis</taxon>
        <taxon>Pseudomicrostroma</taxon>
    </lineage>
</organism>
<name>A0A316U772_9BASI</name>
<dbReference type="FunFam" id="3.40.50.300:FF:000385">
    <property type="entry name" value="Structural maintenance of chromosomes 2"/>
    <property type="match status" value="1"/>
</dbReference>
<feature type="coiled-coil region" evidence="12">
    <location>
        <begin position="690"/>
        <end position="717"/>
    </location>
</feature>
<keyword evidence="15" id="KW-1185">Reference proteome</keyword>
<dbReference type="GO" id="GO:0005694">
    <property type="term" value="C:chromosome"/>
    <property type="evidence" value="ECO:0007669"/>
    <property type="project" value="InterPro"/>
</dbReference>
<dbReference type="Pfam" id="PF02463">
    <property type="entry name" value="SMC_N"/>
    <property type="match status" value="2"/>
</dbReference>
<feature type="coiled-coil region" evidence="12">
    <location>
        <begin position="408"/>
        <end position="463"/>
    </location>
</feature>
<dbReference type="FunFam" id="3.40.50.300:FF:000278">
    <property type="entry name" value="Structural maintenance of chromosomes 2"/>
    <property type="match status" value="1"/>
</dbReference>
<dbReference type="InterPro" id="IPR036277">
    <property type="entry name" value="SMC_hinge_sf"/>
</dbReference>
<dbReference type="OrthoDB" id="10255539at2759"/>
<dbReference type="InterPro" id="IPR003395">
    <property type="entry name" value="RecF/RecN/SMC_N"/>
</dbReference>
<dbReference type="Pfam" id="PF06470">
    <property type="entry name" value="SMC_hinge"/>
    <property type="match status" value="1"/>
</dbReference>
<dbReference type="InterPro" id="IPR027120">
    <property type="entry name" value="Smc2_ABC"/>
</dbReference>
<keyword evidence="9 11" id="KW-0539">Nucleus</keyword>
<comment type="similarity">
    <text evidence="2">Belongs to the SMC family. SMC2 subfamily.</text>
</comment>
<evidence type="ECO:0000256" key="10">
    <source>
        <dbReference type="ARBA" id="ARBA00023306"/>
    </source>
</evidence>
<evidence type="ECO:0000256" key="1">
    <source>
        <dbReference type="ARBA" id="ARBA00004123"/>
    </source>
</evidence>
<feature type="coiled-coil region" evidence="12">
    <location>
        <begin position="898"/>
        <end position="946"/>
    </location>
</feature>
<evidence type="ECO:0000256" key="2">
    <source>
        <dbReference type="ARBA" id="ARBA00005231"/>
    </source>
</evidence>
<evidence type="ECO:0000313" key="14">
    <source>
        <dbReference type="EMBL" id="PWN21106.1"/>
    </source>
</evidence>
<dbReference type="EMBL" id="KZ819326">
    <property type="protein sequence ID" value="PWN21106.1"/>
    <property type="molecule type" value="Genomic_DNA"/>
</dbReference>
<dbReference type="GO" id="GO:0007076">
    <property type="term" value="P:mitotic chromosome condensation"/>
    <property type="evidence" value="ECO:0007669"/>
    <property type="project" value="UniProtKB-ARBA"/>
</dbReference>
<accession>A0A316U772</accession>
<evidence type="ECO:0000256" key="8">
    <source>
        <dbReference type="ARBA" id="ARBA00023067"/>
    </source>
</evidence>
<dbReference type="SUPFAM" id="SSF52540">
    <property type="entry name" value="P-loop containing nucleoside triphosphate hydrolases"/>
    <property type="match status" value="1"/>
</dbReference>
<dbReference type="SUPFAM" id="SSF75553">
    <property type="entry name" value="Smc hinge domain"/>
    <property type="match status" value="1"/>
</dbReference>
<keyword evidence="3" id="KW-0132">Cell division</keyword>
<protein>
    <recommendedName>
        <fullName evidence="11">Structural maintenance of chromosomes protein</fullName>
    </recommendedName>
</protein>
<dbReference type="InterPro" id="IPR024704">
    <property type="entry name" value="SMC"/>
</dbReference>
<evidence type="ECO:0000256" key="9">
    <source>
        <dbReference type="ARBA" id="ARBA00023242"/>
    </source>
</evidence>
<keyword evidence="6" id="KW-0067">ATP-binding</keyword>
<dbReference type="CDD" id="cd03273">
    <property type="entry name" value="ABC_SMC2_euk"/>
    <property type="match status" value="1"/>
</dbReference>
<evidence type="ECO:0000256" key="6">
    <source>
        <dbReference type="ARBA" id="ARBA00022840"/>
    </source>
</evidence>
<evidence type="ECO:0000256" key="11">
    <source>
        <dbReference type="PIRNR" id="PIRNR005719"/>
    </source>
</evidence>
<dbReference type="AlphaFoldDB" id="A0A316U772"/>
<dbReference type="Gene3D" id="1.20.1060.20">
    <property type="match status" value="1"/>
</dbReference>
<dbReference type="Proteomes" id="UP000245942">
    <property type="component" value="Unassembled WGS sequence"/>
</dbReference>
<feature type="coiled-coil region" evidence="12">
    <location>
        <begin position="754"/>
        <end position="869"/>
    </location>
</feature>
<feature type="coiled-coil region" evidence="12">
    <location>
        <begin position="267"/>
        <end position="294"/>
    </location>
</feature>
<keyword evidence="4" id="KW-0547">Nucleotide-binding</keyword>
<comment type="subcellular location">
    <subcellularLocation>
        <location evidence="1 11">Nucleus</location>
    </subcellularLocation>
</comment>
<gene>
    <name evidence="14" type="ORF">BCV69DRAFT_248407</name>
</gene>
<sequence length="1222" mass="135607">MRIEELIIDGFKSYPVRTHVSGFDESFNAITGLNGSGKSNILDAICFVLGITNMSAVRATNLQDLIYKRGQAGVTRASVTIVFDNTDQRRSPVSFEAYSQITVTRQIAMGGMSKYLINGHKATQQAVQNMFQSVQLNINNPNFLIMQGKITKVLNMKPAEILSMIEEAAGTRMFEDRKEKAIKTIAKKEMKVKEIDTLLKEEIIPKLDKLREEKRSFIEYQRATSELERLTRLAKAYEWQTSTVKLEEKSSLVAAKRSDVGEKCAFIEALKRQIASIEQELAENERKREQEMARGGKLKNLLEKSKTLQHDLVKAKTVLDLKVSSIEEEKKKLAADESALAASKQARNQKARQLDNISKSFDTLKSDFDASTSELSKQDELLQSLLTGMAAKSPSQAAGGQGGYMGQLADARSAISAATTEIEQVKLKIRSLEKEVKTKGPQAEKAEKEGAGLLKQLEAAEAQVRKVSLALSMSGWDETKEREVVQRKKNLSARINSLLETRDRIRSGLARVSFDYSDPEPAFDRSKVKGLVATLLDLKAENHKYSTALEICAGGRLYNVIVEDDDTGAKLLKGARLRQRVTLIPLTKISSFVAASHKIGAAQQIAGDPSRVHLALSLVGYDDEVSKAMEWVFGNTLICADAETAKKVTFDNRVKMRSVTLDGDVYDPAGTLSGGSQAHTGGLLVKVQELRSVETQLAAGKSELEALEQDEQGAKQEMVKWGKLKRELELRRHEVALLEGQVTGSNATRIISEVAAARKTIDELQAALTAATGRRTDATAEAKRIQKEMAEFESNKDSKIDELKAEVKTLKAAVQRQSSTVKIRQNEVRTMELQLEGADKEIEEATDSLEELRRGTQTAQEDVLRAQKDIDSMQTESDQTDAALKKERAALSAFDEGRHALETARKSKKQEIADTELELKELRHDLEKAEHEVTLVEKTIKAIEGRYEWILQEQRLFGHSGTAYDFRKHNMSEVRRMCKKLEEQHSGLKKKVNTKVMNMIDSVEKKESELKSMLSTVLGDKSKIEETIGELDRYKRDALQTTWNKVNGDFGDIFAELLPGNYAKLQPPEGQDVTQGLEVKVRLGQVWKQSLTELSGGQRSLIALSLIMSLLQFKPAPMYLLDEIDAALDLSHTQHIGQLFKTRFSGSQFIVISLKEGLFNNASVIFRARFRDGTSIVERTANALASMNAASGNARSAHRGVLAPLSSSTATQPLRSRGPVAV</sequence>
<dbReference type="Gene3D" id="3.30.70.1620">
    <property type="match status" value="1"/>
</dbReference>
<dbReference type="GO" id="GO:0016887">
    <property type="term" value="F:ATP hydrolysis activity"/>
    <property type="evidence" value="ECO:0007669"/>
    <property type="project" value="InterPro"/>
</dbReference>
<evidence type="ECO:0000259" key="13">
    <source>
        <dbReference type="SMART" id="SM00968"/>
    </source>
</evidence>
<dbReference type="PANTHER" id="PTHR43977">
    <property type="entry name" value="STRUCTURAL MAINTENANCE OF CHROMOSOMES PROTEIN 3"/>
    <property type="match status" value="1"/>
</dbReference>
<dbReference type="GeneID" id="37012025"/>
<dbReference type="PIRSF" id="PIRSF005719">
    <property type="entry name" value="SMC"/>
    <property type="match status" value="1"/>
</dbReference>
<dbReference type="InterPro" id="IPR010935">
    <property type="entry name" value="SMC_hinge"/>
</dbReference>
<evidence type="ECO:0000256" key="12">
    <source>
        <dbReference type="SAM" id="Coils"/>
    </source>
</evidence>
<keyword evidence="7 12" id="KW-0175">Coiled coil</keyword>
<dbReference type="GO" id="GO:0005634">
    <property type="term" value="C:nucleus"/>
    <property type="evidence" value="ECO:0007669"/>
    <property type="project" value="UniProtKB-SubCell"/>
</dbReference>
<keyword evidence="10" id="KW-0131">Cell cycle</keyword>
<evidence type="ECO:0000313" key="15">
    <source>
        <dbReference type="Proteomes" id="UP000245942"/>
    </source>
</evidence>
<keyword evidence="5" id="KW-0498">Mitosis</keyword>
<dbReference type="SMART" id="SM00968">
    <property type="entry name" value="SMC_hinge"/>
    <property type="match status" value="1"/>
</dbReference>
<dbReference type="STRING" id="1684307.A0A316U772"/>
<proteinExistence type="inferred from homology"/>
<evidence type="ECO:0000256" key="5">
    <source>
        <dbReference type="ARBA" id="ARBA00022776"/>
    </source>
</evidence>
<dbReference type="Gene3D" id="1.10.287.1490">
    <property type="match status" value="1"/>
</dbReference>
<keyword evidence="8" id="KW-0226">DNA condensation</keyword>
<evidence type="ECO:0000256" key="7">
    <source>
        <dbReference type="ARBA" id="ARBA00023054"/>
    </source>
</evidence>
<reference evidence="14 15" key="1">
    <citation type="journal article" date="2018" name="Mol. Biol. Evol.">
        <title>Broad Genomic Sampling Reveals a Smut Pathogenic Ancestry of the Fungal Clade Ustilaginomycotina.</title>
        <authorList>
            <person name="Kijpornyongpan T."/>
            <person name="Mondo S.J."/>
            <person name="Barry K."/>
            <person name="Sandor L."/>
            <person name="Lee J."/>
            <person name="Lipzen A."/>
            <person name="Pangilinan J."/>
            <person name="LaButti K."/>
            <person name="Hainaut M."/>
            <person name="Henrissat B."/>
            <person name="Grigoriev I.V."/>
            <person name="Spatafora J.W."/>
            <person name="Aime M.C."/>
        </authorList>
    </citation>
    <scope>NUCLEOTIDE SEQUENCE [LARGE SCALE GENOMIC DNA]</scope>
    <source>
        <strain evidence="14 15">MCA 4718</strain>
    </source>
</reference>
<dbReference type="Gene3D" id="3.40.50.300">
    <property type="entry name" value="P-loop containing nucleotide triphosphate hydrolases"/>
    <property type="match status" value="2"/>
</dbReference>
<dbReference type="GO" id="GO:0051301">
    <property type="term" value="P:cell division"/>
    <property type="evidence" value="ECO:0007669"/>
    <property type="project" value="UniProtKB-KW"/>
</dbReference>
<dbReference type="RefSeq" id="XP_025348266.1">
    <property type="nucleotide sequence ID" value="XM_025490291.1"/>
</dbReference>